<dbReference type="AlphaFoldDB" id="A0A8X6JD01"/>
<name>A0A8X6JD01_9ARAC</name>
<dbReference type="SUPFAM" id="SSF56672">
    <property type="entry name" value="DNA/RNA polymerases"/>
    <property type="match status" value="1"/>
</dbReference>
<organism evidence="1 2">
    <name type="scientific">Trichonephila inaurata madagascariensis</name>
    <dbReference type="NCBI Taxonomy" id="2747483"/>
    <lineage>
        <taxon>Eukaryota</taxon>
        <taxon>Metazoa</taxon>
        <taxon>Ecdysozoa</taxon>
        <taxon>Arthropoda</taxon>
        <taxon>Chelicerata</taxon>
        <taxon>Arachnida</taxon>
        <taxon>Araneae</taxon>
        <taxon>Araneomorphae</taxon>
        <taxon>Entelegynae</taxon>
        <taxon>Araneoidea</taxon>
        <taxon>Nephilidae</taxon>
        <taxon>Trichonephila</taxon>
        <taxon>Trichonephila inaurata</taxon>
    </lineage>
</organism>
<proteinExistence type="predicted"/>
<accession>A0A8X6JD01</accession>
<protein>
    <submittedName>
        <fullName evidence="1">Uncharacterized protein K02A2.6</fullName>
    </submittedName>
</protein>
<dbReference type="Proteomes" id="UP000886998">
    <property type="component" value="Unassembled WGS sequence"/>
</dbReference>
<keyword evidence="2" id="KW-1185">Reference proteome</keyword>
<dbReference type="PANTHER" id="PTHR37984">
    <property type="entry name" value="PROTEIN CBG26694"/>
    <property type="match status" value="1"/>
</dbReference>
<dbReference type="InterPro" id="IPR050951">
    <property type="entry name" value="Retrovirus_Pol_polyprotein"/>
</dbReference>
<evidence type="ECO:0000313" key="2">
    <source>
        <dbReference type="Proteomes" id="UP000886998"/>
    </source>
</evidence>
<dbReference type="EMBL" id="BMAV01027503">
    <property type="protein sequence ID" value="GFS59853.1"/>
    <property type="molecule type" value="Genomic_DNA"/>
</dbReference>
<sequence>MLRDKLIQGLLDKALQERLIRETSKKARALQEVVSECKTAENSKLSQTSVNYLGHVLSDEGIKPDPKKIRAIEEFATPNCKDFATISRYGENLVIADALSRAQSTTDNFDEVLGQEATVKINLLTQASPSKWEEIASLTAGDTEMQDVLFHINNGWPQKKKAKIVAQSYWHCKEELYSTKEIICAENTHND</sequence>
<comment type="caution">
    <text evidence="1">The sequence shown here is derived from an EMBL/GenBank/DDBJ whole genome shotgun (WGS) entry which is preliminary data.</text>
</comment>
<dbReference type="OrthoDB" id="7698356at2759"/>
<evidence type="ECO:0000313" key="1">
    <source>
        <dbReference type="EMBL" id="GFS59853.1"/>
    </source>
</evidence>
<dbReference type="InterPro" id="IPR043502">
    <property type="entry name" value="DNA/RNA_pol_sf"/>
</dbReference>
<reference evidence="1" key="1">
    <citation type="submission" date="2020-08" db="EMBL/GenBank/DDBJ databases">
        <title>Multicomponent nature underlies the extraordinary mechanical properties of spider dragline silk.</title>
        <authorList>
            <person name="Kono N."/>
            <person name="Nakamura H."/>
            <person name="Mori M."/>
            <person name="Yoshida Y."/>
            <person name="Ohtoshi R."/>
            <person name="Malay A.D."/>
            <person name="Moran D.A.P."/>
            <person name="Tomita M."/>
            <person name="Numata K."/>
            <person name="Arakawa K."/>
        </authorList>
    </citation>
    <scope>NUCLEOTIDE SEQUENCE</scope>
</reference>
<gene>
    <name evidence="1" type="primary">K02A2.6_425</name>
    <name evidence="1" type="ORF">TNIN_125101</name>
</gene>
<dbReference type="GO" id="GO:0071897">
    <property type="term" value="P:DNA biosynthetic process"/>
    <property type="evidence" value="ECO:0007669"/>
    <property type="project" value="UniProtKB-ARBA"/>
</dbReference>
<dbReference type="PANTHER" id="PTHR37984:SF5">
    <property type="entry name" value="PROTEIN NYNRIN-LIKE"/>
    <property type="match status" value="1"/>
</dbReference>